<accession>X0VZI1</accession>
<keyword evidence="1" id="KW-1133">Transmembrane helix</keyword>
<evidence type="ECO:0000256" key="1">
    <source>
        <dbReference type="SAM" id="Phobius"/>
    </source>
</evidence>
<dbReference type="AlphaFoldDB" id="X0VZI1"/>
<name>X0VZI1_9ZZZZ</name>
<keyword evidence="1" id="KW-0472">Membrane</keyword>
<keyword evidence="1" id="KW-0812">Transmembrane</keyword>
<feature type="transmembrane region" description="Helical" evidence="1">
    <location>
        <begin position="12"/>
        <end position="30"/>
    </location>
</feature>
<comment type="caution">
    <text evidence="2">The sequence shown here is derived from an EMBL/GenBank/DDBJ whole genome shotgun (WGS) entry which is preliminary data.</text>
</comment>
<sequence>MKKLFKKGEMQFWMILMIAALFLLFVWFFISGKVFGGFSEQTTASLVE</sequence>
<reference evidence="2" key="1">
    <citation type="journal article" date="2014" name="Front. Microbiol.">
        <title>High frequency of phylogenetically diverse reductive dehalogenase-homologous genes in deep subseafloor sedimentary metagenomes.</title>
        <authorList>
            <person name="Kawai M."/>
            <person name="Futagami T."/>
            <person name="Toyoda A."/>
            <person name="Takaki Y."/>
            <person name="Nishi S."/>
            <person name="Hori S."/>
            <person name="Arai W."/>
            <person name="Tsubouchi T."/>
            <person name="Morono Y."/>
            <person name="Uchiyama I."/>
            <person name="Ito T."/>
            <person name="Fujiyama A."/>
            <person name="Inagaki F."/>
            <person name="Takami H."/>
        </authorList>
    </citation>
    <scope>NUCLEOTIDE SEQUENCE</scope>
    <source>
        <strain evidence="2">Expedition CK06-06</strain>
    </source>
</reference>
<evidence type="ECO:0000313" key="2">
    <source>
        <dbReference type="EMBL" id="GAG23894.1"/>
    </source>
</evidence>
<proteinExistence type="predicted"/>
<protein>
    <submittedName>
        <fullName evidence="2">Uncharacterized protein</fullName>
    </submittedName>
</protein>
<feature type="non-terminal residue" evidence="2">
    <location>
        <position position="48"/>
    </location>
</feature>
<gene>
    <name evidence="2" type="ORF">S01H1_57104</name>
</gene>
<dbReference type="EMBL" id="BARS01037223">
    <property type="protein sequence ID" value="GAG23894.1"/>
    <property type="molecule type" value="Genomic_DNA"/>
</dbReference>
<organism evidence="2">
    <name type="scientific">marine sediment metagenome</name>
    <dbReference type="NCBI Taxonomy" id="412755"/>
    <lineage>
        <taxon>unclassified sequences</taxon>
        <taxon>metagenomes</taxon>
        <taxon>ecological metagenomes</taxon>
    </lineage>
</organism>